<keyword evidence="6" id="KW-0472">Membrane</keyword>
<evidence type="ECO:0000256" key="3">
    <source>
        <dbReference type="ARBA" id="ARBA00022452"/>
    </source>
</evidence>
<dbReference type="Gene3D" id="2.40.160.60">
    <property type="entry name" value="Outer membrane protein transport protein (OMPP1/FadL/TodX)"/>
    <property type="match status" value="2"/>
</dbReference>
<evidence type="ECO:0000256" key="7">
    <source>
        <dbReference type="ARBA" id="ARBA00023237"/>
    </source>
</evidence>
<keyword evidence="4" id="KW-0812">Transmembrane</keyword>
<organism evidence="9 10">
    <name type="scientific">Gilvirhabdus luticola</name>
    <dbReference type="NCBI Taxonomy" id="3079858"/>
    <lineage>
        <taxon>Bacteria</taxon>
        <taxon>Pseudomonadati</taxon>
        <taxon>Bacteroidota</taxon>
        <taxon>Flavobacteriia</taxon>
        <taxon>Flavobacteriales</taxon>
        <taxon>Flavobacteriaceae</taxon>
        <taxon>Gilvirhabdus</taxon>
    </lineage>
</organism>
<protein>
    <submittedName>
        <fullName evidence="9">Outer membrane protein transport protein</fullName>
    </submittedName>
</protein>
<evidence type="ECO:0000256" key="1">
    <source>
        <dbReference type="ARBA" id="ARBA00004571"/>
    </source>
</evidence>
<evidence type="ECO:0000256" key="4">
    <source>
        <dbReference type="ARBA" id="ARBA00022692"/>
    </source>
</evidence>
<dbReference type="Proteomes" id="UP001268651">
    <property type="component" value="Unassembled WGS sequence"/>
</dbReference>
<dbReference type="Pfam" id="PF03349">
    <property type="entry name" value="Toluene_X"/>
    <property type="match status" value="1"/>
</dbReference>
<feature type="signal peptide" evidence="8">
    <location>
        <begin position="1"/>
        <end position="19"/>
    </location>
</feature>
<proteinExistence type="inferred from homology"/>
<comment type="similarity">
    <text evidence="2">Belongs to the OmpP1/FadL family.</text>
</comment>
<evidence type="ECO:0000256" key="6">
    <source>
        <dbReference type="ARBA" id="ARBA00023136"/>
    </source>
</evidence>
<dbReference type="InterPro" id="IPR005017">
    <property type="entry name" value="OMPP1/FadL/TodX"/>
</dbReference>
<name>A0ABU3U6N1_9FLAO</name>
<dbReference type="RefSeq" id="WP_316661913.1">
    <property type="nucleotide sequence ID" value="NZ_JAWHTF010000003.1"/>
</dbReference>
<accession>A0ABU3U6N1</accession>
<reference evidence="9 10" key="1">
    <citation type="submission" date="2023-10" db="EMBL/GenBank/DDBJ databases">
        <title>Marimonas sp. nov. isolated from tidal mud flat.</title>
        <authorList>
            <person name="Jaincy N.J."/>
            <person name="Srinivasan S."/>
            <person name="Lee S.-S."/>
        </authorList>
    </citation>
    <scope>NUCLEOTIDE SEQUENCE [LARGE SCALE GENOMIC DNA]</scope>
    <source>
        <strain evidence="9 10">MJ-SS3</strain>
    </source>
</reference>
<keyword evidence="10" id="KW-1185">Reference proteome</keyword>
<evidence type="ECO:0000256" key="5">
    <source>
        <dbReference type="ARBA" id="ARBA00022729"/>
    </source>
</evidence>
<evidence type="ECO:0000313" key="9">
    <source>
        <dbReference type="EMBL" id="MDU8885987.1"/>
    </source>
</evidence>
<dbReference type="PANTHER" id="PTHR35093:SF8">
    <property type="entry name" value="OUTER MEMBRANE PROTEIN NMB0088-RELATED"/>
    <property type="match status" value="1"/>
</dbReference>
<evidence type="ECO:0000256" key="2">
    <source>
        <dbReference type="ARBA" id="ARBA00008163"/>
    </source>
</evidence>
<gene>
    <name evidence="9" type="ORF">RXV94_07430</name>
</gene>
<feature type="chain" id="PRO_5046039981" evidence="8">
    <location>
        <begin position="20"/>
        <end position="502"/>
    </location>
</feature>
<dbReference type="PANTHER" id="PTHR35093">
    <property type="entry name" value="OUTER MEMBRANE PROTEIN NMB0088-RELATED"/>
    <property type="match status" value="1"/>
</dbReference>
<evidence type="ECO:0000313" key="10">
    <source>
        <dbReference type="Proteomes" id="UP001268651"/>
    </source>
</evidence>
<sequence length="502" mass="56454">MKKLILLFIGVLCMPIINAQNINDALRYSQNEIQGTARFRAMSGAFGSVGGDQSSVSLNPAGSALFKTSEASVTFASIYTDNDIQYFNGFSNTSDANLDFQQAGVTFVFSSWDSPWKRLTLSVGYDKFQNYNNDWFAFGTNSNSIDSYFLYYAQGLPLSEISAFPDESITSAYADIGSIYGFGNQQAFLGYESYILEPDMPTDDNTLYYSNIAPGEFDQEYLYAASGYNGKVSFNIATQYQENLFLGLNLNSHLLNYDRATRFYEGNSNVGTFVNEVGFDNFLSTYGWGFSFQLGGILKLNDFFRVGLTYDSPTWLTIEEETSQYVSTVRNESGNDIIQIIDPRIVNVFPSYKLQTPGKITGSLAFVFENHGVISFDYSTKDYGNTKFKPASDSYFAVQNNIISERLTTASTYKIGGEYNYQRFSFRGGYRFEESPYKDNTIDDLTGYSLGIGYNFGKMKLDLTYDQSKQNMNYQLFDQGLTDSVNIDTKRSNVILSLSFKI</sequence>
<dbReference type="SUPFAM" id="SSF56935">
    <property type="entry name" value="Porins"/>
    <property type="match status" value="1"/>
</dbReference>
<evidence type="ECO:0000256" key="8">
    <source>
        <dbReference type="SAM" id="SignalP"/>
    </source>
</evidence>
<keyword evidence="5 8" id="KW-0732">Signal</keyword>
<keyword evidence="7" id="KW-0998">Cell outer membrane</keyword>
<dbReference type="EMBL" id="JAWHTF010000003">
    <property type="protein sequence ID" value="MDU8885987.1"/>
    <property type="molecule type" value="Genomic_DNA"/>
</dbReference>
<comment type="subcellular location">
    <subcellularLocation>
        <location evidence="1">Cell outer membrane</location>
        <topology evidence="1">Multi-pass membrane protein</topology>
    </subcellularLocation>
</comment>
<comment type="caution">
    <text evidence="9">The sequence shown here is derived from an EMBL/GenBank/DDBJ whole genome shotgun (WGS) entry which is preliminary data.</text>
</comment>
<keyword evidence="3" id="KW-1134">Transmembrane beta strand</keyword>